<dbReference type="Pfam" id="PF01379">
    <property type="entry name" value="Porphobil_deam"/>
    <property type="match status" value="1"/>
</dbReference>
<organism evidence="11 12">
    <name type="scientific">Anaeromonas frigoriresistens</name>
    <dbReference type="NCBI Taxonomy" id="2683708"/>
    <lineage>
        <taxon>Bacteria</taxon>
        <taxon>Bacillati</taxon>
        <taxon>Bacillota</taxon>
        <taxon>Tissierellia</taxon>
        <taxon>Tissierellales</taxon>
        <taxon>Thermohalobacteraceae</taxon>
        <taxon>Anaeromonas</taxon>
    </lineage>
</organism>
<dbReference type="NCBIfam" id="TIGR00212">
    <property type="entry name" value="hemC"/>
    <property type="match status" value="1"/>
</dbReference>
<dbReference type="FunFam" id="3.40.190.10:FF:000005">
    <property type="entry name" value="Porphobilinogen deaminase"/>
    <property type="match status" value="1"/>
</dbReference>
<dbReference type="EMBL" id="WSFT01000023">
    <property type="protein sequence ID" value="MBS4537891.1"/>
    <property type="molecule type" value="Genomic_DNA"/>
</dbReference>
<dbReference type="RefSeq" id="WP_203365820.1">
    <property type="nucleotide sequence ID" value="NZ_WSFT01000023.1"/>
</dbReference>
<dbReference type="InterPro" id="IPR036803">
    <property type="entry name" value="Porphobilinogen_deaminase_C_sf"/>
</dbReference>
<proteinExistence type="inferred from homology"/>
<sequence>MKIVVGSRGSKLALSQTNWVIDKLRENFPKALFEVKVIKTKGDKIQNVSLDKIGDKGLFVKEIEKALLQNEIDLAIHSFKDMPSELPKGLIFAGVPKREDYRDVLILREGLSNLKDIPIGGKIGTGSKRRKYQFLKVRPDIKIVPIRGNIDSRIRKIDEMNIDGIILAAAGIKRLGLNEKINYYFNEDEMLPAPSQGALALEIRKDDIRLKEMIEKIRDEKSAIQVKAERAFLEGVNGSCHIPIGALCIVNEEQIILNGLFGSDDGSILIKKSITGNIGEEEKIGKELADEIMMEMRKYEG</sequence>
<name>A0A942Z5X3_9FIRM</name>
<dbReference type="PANTHER" id="PTHR11557">
    <property type="entry name" value="PORPHOBILINOGEN DEAMINASE"/>
    <property type="match status" value="1"/>
</dbReference>
<feature type="modified residue" description="S-(dipyrrolylmethanemethyl)cysteine" evidence="8">
    <location>
        <position position="240"/>
    </location>
</feature>
<comment type="cofactor">
    <cofactor evidence="8">
        <name>dipyrromethane</name>
        <dbReference type="ChEBI" id="CHEBI:60342"/>
    </cofactor>
    <text evidence="8">Binds 1 dipyrromethane group covalently.</text>
</comment>
<dbReference type="PIRSF" id="PIRSF001438">
    <property type="entry name" value="4pyrrol_synth_OHMeBilane_synth"/>
    <property type="match status" value="1"/>
</dbReference>
<comment type="caution">
    <text evidence="11">The sequence shown here is derived from an EMBL/GenBank/DDBJ whole genome shotgun (WGS) entry which is preliminary data.</text>
</comment>
<dbReference type="PROSITE" id="PS00533">
    <property type="entry name" value="PORPHOBILINOGEN_DEAM"/>
    <property type="match status" value="1"/>
</dbReference>
<evidence type="ECO:0000256" key="7">
    <source>
        <dbReference type="ARBA" id="ARBA00048169"/>
    </source>
</evidence>
<dbReference type="InterPro" id="IPR000860">
    <property type="entry name" value="HemC"/>
</dbReference>
<evidence type="ECO:0000256" key="5">
    <source>
        <dbReference type="ARBA" id="ARBA00022679"/>
    </source>
</evidence>
<evidence type="ECO:0000256" key="8">
    <source>
        <dbReference type="HAMAP-Rule" id="MF_00260"/>
    </source>
</evidence>
<evidence type="ECO:0000256" key="4">
    <source>
        <dbReference type="ARBA" id="ARBA00011245"/>
    </source>
</evidence>
<keyword evidence="12" id="KW-1185">Reference proteome</keyword>
<dbReference type="AlphaFoldDB" id="A0A942Z5X3"/>
<dbReference type="Proteomes" id="UP000724672">
    <property type="component" value="Unassembled WGS sequence"/>
</dbReference>
<dbReference type="InterPro" id="IPR022419">
    <property type="entry name" value="Porphobilin_deaminase_cofac_BS"/>
</dbReference>
<dbReference type="GO" id="GO:0005737">
    <property type="term" value="C:cytoplasm"/>
    <property type="evidence" value="ECO:0007669"/>
    <property type="project" value="UniProtKB-UniRule"/>
</dbReference>
<accession>A0A942Z5X3</accession>
<dbReference type="InterPro" id="IPR022417">
    <property type="entry name" value="Porphobilin_deaminase_N"/>
</dbReference>
<comment type="pathway">
    <text evidence="2">Porphyrin-containing compound metabolism; protoporphyrin-IX biosynthesis; coproporphyrinogen-III from 5-aminolevulinate: step 2/4.</text>
</comment>
<comment type="similarity">
    <text evidence="3 8">Belongs to the HMBS family.</text>
</comment>
<evidence type="ECO:0000259" key="9">
    <source>
        <dbReference type="Pfam" id="PF01379"/>
    </source>
</evidence>
<comment type="function">
    <text evidence="1 8">Tetrapolymerization of the monopyrrole PBG into the hydroxymethylbilane pre-uroporphyrinogen in several discrete steps.</text>
</comment>
<dbReference type="SUPFAM" id="SSF53850">
    <property type="entry name" value="Periplasmic binding protein-like II"/>
    <property type="match status" value="1"/>
</dbReference>
<dbReference type="GO" id="GO:0006782">
    <property type="term" value="P:protoporphyrinogen IX biosynthetic process"/>
    <property type="evidence" value="ECO:0007669"/>
    <property type="project" value="UniProtKB-UniRule"/>
</dbReference>
<dbReference type="FunFam" id="3.40.190.10:FF:000004">
    <property type="entry name" value="Porphobilinogen deaminase"/>
    <property type="match status" value="1"/>
</dbReference>
<keyword evidence="5 8" id="KW-0808">Transferase</keyword>
<dbReference type="Gene3D" id="3.30.160.40">
    <property type="entry name" value="Porphobilinogen deaminase, C-terminal domain"/>
    <property type="match status" value="1"/>
</dbReference>
<dbReference type="PANTHER" id="PTHR11557:SF0">
    <property type="entry name" value="PORPHOBILINOGEN DEAMINASE"/>
    <property type="match status" value="1"/>
</dbReference>
<feature type="domain" description="Porphobilinogen deaminase N-terminal" evidence="9">
    <location>
        <begin position="3"/>
        <end position="211"/>
    </location>
</feature>
<evidence type="ECO:0000256" key="6">
    <source>
        <dbReference type="ARBA" id="ARBA00023244"/>
    </source>
</evidence>
<dbReference type="SUPFAM" id="SSF54782">
    <property type="entry name" value="Porphobilinogen deaminase (hydroxymethylbilane synthase), C-terminal domain"/>
    <property type="match status" value="1"/>
</dbReference>
<dbReference type="HAMAP" id="MF_00260">
    <property type="entry name" value="Porphobil_deam"/>
    <property type="match status" value="1"/>
</dbReference>
<dbReference type="InterPro" id="IPR022418">
    <property type="entry name" value="Porphobilinogen_deaminase_C"/>
</dbReference>
<keyword evidence="6 8" id="KW-0627">Porphyrin biosynthesis</keyword>
<evidence type="ECO:0000313" key="12">
    <source>
        <dbReference type="Proteomes" id="UP000724672"/>
    </source>
</evidence>
<evidence type="ECO:0000313" key="11">
    <source>
        <dbReference type="EMBL" id="MBS4537891.1"/>
    </source>
</evidence>
<dbReference type="GO" id="GO:0004418">
    <property type="term" value="F:hydroxymethylbilane synthase activity"/>
    <property type="evidence" value="ECO:0007669"/>
    <property type="project" value="UniProtKB-UniRule"/>
</dbReference>
<comment type="catalytic activity">
    <reaction evidence="7 8">
        <text>4 porphobilinogen + H2O = hydroxymethylbilane + 4 NH4(+)</text>
        <dbReference type="Rhea" id="RHEA:13185"/>
        <dbReference type="ChEBI" id="CHEBI:15377"/>
        <dbReference type="ChEBI" id="CHEBI:28938"/>
        <dbReference type="ChEBI" id="CHEBI:57845"/>
        <dbReference type="ChEBI" id="CHEBI:58126"/>
        <dbReference type="EC" id="2.5.1.61"/>
    </reaction>
</comment>
<dbReference type="Gene3D" id="3.40.190.10">
    <property type="entry name" value="Periplasmic binding protein-like II"/>
    <property type="match status" value="2"/>
</dbReference>
<dbReference type="Pfam" id="PF03900">
    <property type="entry name" value="Porphobil_deamC"/>
    <property type="match status" value="1"/>
</dbReference>
<evidence type="ECO:0000256" key="2">
    <source>
        <dbReference type="ARBA" id="ARBA00004735"/>
    </source>
</evidence>
<dbReference type="EC" id="2.5.1.61" evidence="8"/>
<protein>
    <recommendedName>
        <fullName evidence="8">Porphobilinogen deaminase</fullName>
        <shortName evidence="8">PBG</shortName>
        <ecNumber evidence="8">2.5.1.61</ecNumber>
    </recommendedName>
    <alternativeName>
        <fullName evidence="8">Hydroxymethylbilane synthase</fullName>
        <shortName evidence="8">HMBS</shortName>
    </alternativeName>
    <alternativeName>
        <fullName evidence="8">Pre-uroporphyrinogen synthase</fullName>
    </alternativeName>
</protein>
<feature type="domain" description="Porphobilinogen deaminase C-terminal" evidence="10">
    <location>
        <begin position="224"/>
        <end position="292"/>
    </location>
</feature>
<evidence type="ECO:0000256" key="1">
    <source>
        <dbReference type="ARBA" id="ARBA00002869"/>
    </source>
</evidence>
<dbReference type="PRINTS" id="PR00151">
    <property type="entry name" value="PORPHBDMNASE"/>
</dbReference>
<gene>
    <name evidence="8 11" type="primary">hemC</name>
    <name evidence="11" type="ORF">GOQ27_05425</name>
</gene>
<evidence type="ECO:0000256" key="3">
    <source>
        <dbReference type="ARBA" id="ARBA00005638"/>
    </source>
</evidence>
<reference evidence="11" key="1">
    <citation type="submission" date="2019-12" db="EMBL/GenBank/DDBJ databases">
        <title>Clostridiaceae gen. nov. sp. nov., isolated from sediment in Xinjiang, China.</title>
        <authorList>
            <person name="Zhang R."/>
        </authorList>
    </citation>
    <scope>NUCLEOTIDE SEQUENCE</scope>
    <source>
        <strain evidence="11">D2Q-11</strain>
    </source>
</reference>
<comment type="miscellaneous">
    <text evidence="8">The porphobilinogen subunits are added to the dipyrromethane group.</text>
</comment>
<comment type="subunit">
    <text evidence="4 8">Monomer.</text>
</comment>
<evidence type="ECO:0000259" key="10">
    <source>
        <dbReference type="Pfam" id="PF03900"/>
    </source>
</evidence>